<feature type="compositionally biased region" description="Basic and acidic residues" evidence="1">
    <location>
        <begin position="41"/>
        <end position="50"/>
    </location>
</feature>
<feature type="region of interest" description="Disordered" evidence="1">
    <location>
        <begin position="1"/>
        <end position="50"/>
    </location>
</feature>
<evidence type="ECO:0000256" key="1">
    <source>
        <dbReference type="SAM" id="MobiDB-lite"/>
    </source>
</evidence>
<sequence length="50" mass="5586">MVLPAHRADEAPVNSRLRAAHGGIVSQTLPRAHREIPRRKPTQEHADLTQ</sequence>
<organism evidence="2 3">
    <name type="scientific">Streptomyces caelestis</name>
    <dbReference type="NCBI Taxonomy" id="36816"/>
    <lineage>
        <taxon>Bacteria</taxon>
        <taxon>Bacillati</taxon>
        <taxon>Actinomycetota</taxon>
        <taxon>Actinomycetes</taxon>
        <taxon>Kitasatosporales</taxon>
        <taxon>Streptomycetaceae</taxon>
        <taxon>Streptomyces</taxon>
    </lineage>
</organism>
<reference evidence="2 3" key="1">
    <citation type="submission" date="2020-08" db="EMBL/GenBank/DDBJ databases">
        <title>Sequencing the genomes of 1000 actinobacteria strains.</title>
        <authorList>
            <person name="Klenk H.-P."/>
        </authorList>
    </citation>
    <scope>NUCLEOTIDE SEQUENCE [LARGE SCALE GENOMIC DNA]</scope>
    <source>
        <strain evidence="2 3">DSM 40084</strain>
    </source>
</reference>
<evidence type="ECO:0000313" key="2">
    <source>
        <dbReference type="EMBL" id="MBB5796169.1"/>
    </source>
</evidence>
<dbReference type="RefSeq" id="WP_230299479.1">
    <property type="nucleotide sequence ID" value="NZ_JBEZUX010000002.1"/>
</dbReference>
<comment type="caution">
    <text evidence="2">The sequence shown here is derived from an EMBL/GenBank/DDBJ whole genome shotgun (WGS) entry which is preliminary data.</text>
</comment>
<feature type="compositionally biased region" description="Basic and acidic residues" evidence="1">
    <location>
        <begin position="1"/>
        <end position="10"/>
    </location>
</feature>
<gene>
    <name evidence="2" type="ORF">HDA41_004133</name>
</gene>
<evidence type="ECO:0000313" key="3">
    <source>
        <dbReference type="Proteomes" id="UP000590647"/>
    </source>
</evidence>
<dbReference type="EMBL" id="JACHNE010000001">
    <property type="protein sequence ID" value="MBB5796169.1"/>
    <property type="molecule type" value="Genomic_DNA"/>
</dbReference>
<keyword evidence="3" id="KW-1185">Reference proteome</keyword>
<protein>
    <submittedName>
        <fullName evidence="2">Uncharacterized protein</fullName>
    </submittedName>
</protein>
<dbReference type="AlphaFoldDB" id="A0A7W9LU43"/>
<proteinExistence type="predicted"/>
<dbReference type="Proteomes" id="UP000590647">
    <property type="component" value="Unassembled WGS sequence"/>
</dbReference>
<name>A0A7W9LU43_9ACTN</name>
<accession>A0A7W9LU43</accession>